<gene>
    <name evidence="2" type="ORF">BJY26_003485</name>
</gene>
<keyword evidence="3" id="KW-1185">Reference proteome</keyword>
<dbReference type="AlphaFoldDB" id="A0A7Z0D5C0"/>
<dbReference type="EMBL" id="JACBZP010000001">
    <property type="protein sequence ID" value="NYI69179.1"/>
    <property type="molecule type" value="Genomic_DNA"/>
</dbReference>
<name>A0A7Z0D5C0_9MICO</name>
<comment type="caution">
    <text evidence="2">The sequence shown here is derived from an EMBL/GenBank/DDBJ whole genome shotgun (WGS) entry which is preliminary data.</text>
</comment>
<feature type="transmembrane region" description="Helical" evidence="1">
    <location>
        <begin position="26"/>
        <end position="46"/>
    </location>
</feature>
<evidence type="ECO:0000313" key="3">
    <source>
        <dbReference type="Proteomes" id="UP000539111"/>
    </source>
</evidence>
<evidence type="ECO:0000313" key="2">
    <source>
        <dbReference type="EMBL" id="NYI69179.1"/>
    </source>
</evidence>
<proteinExistence type="predicted"/>
<keyword evidence="1" id="KW-0812">Transmembrane</keyword>
<protein>
    <submittedName>
        <fullName evidence="2">Uncharacterized protein</fullName>
    </submittedName>
</protein>
<evidence type="ECO:0000256" key="1">
    <source>
        <dbReference type="SAM" id="Phobius"/>
    </source>
</evidence>
<reference evidence="2 3" key="1">
    <citation type="submission" date="2020-07" db="EMBL/GenBank/DDBJ databases">
        <title>Sequencing the genomes of 1000 actinobacteria strains.</title>
        <authorList>
            <person name="Klenk H.-P."/>
        </authorList>
    </citation>
    <scope>NUCLEOTIDE SEQUENCE [LARGE SCALE GENOMIC DNA]</scope>
    <source>
        <strain evidence="2 3">DSM 26341</strain>
    </source>
</reference>
<keyword evidence="1" id="KW-1133">Transmembrane helix</keyword>
<dbReference type="RefSeq" id="WP_179429444.1">
    <property type="nucleotide sequence ID" value="NZ_JACBZP010000001.1"/>
</dbReference>
<keyword evidence="1" id="KW-0472">Membrane</keyword>
<sequence>MKRHRPSEWFAKGLGPNVRPRTWEGWLVSLALVVVVVAVAVTISTLGGR</sequence>
<organism evidence="2 3">
    <name type="scientific">Spelaeicoccus albus</name>
    <dbReference type="NCBI Taxonomy" id="1280376"/>
    <lineage>
        <taxon>Bacteria</taxon>
        <taxon>Bacillati</taxon>
        <taxon>Actinomycetota</taxon>
        <taxon>Actinomycetes</taxon>
        <taxon>Micrococcales</taxon>
        <taxon>Brevibacteriaceae</taxon>
        <taxon>Spelaeicoccus</taxon>
    </lineage>
</organism>
<accession>A0A7Z0D5C0</accession>
<dbReference type="Proteomes" id="UP000539111">
    <property type="component" value="Unassembled WGS sequence"/>
</dbReference>